<dbReference type="InterPro" id="IPR042106">
    <property type="entry name" value="Nuo/plastoQ_OxRdtase_6_NuoJ"/>
</dbReference>
<comment type="caution">
    <text evidence="3">The sequence shown here is derived from an EMBL/GenBank/DDBJ whole genome shotgun (WGS) entry which is preliminary data.</text>
</comment>
<evidence type="ECO:0000313" key="3">
    <source>
        <dbReference type="EMBL" id="GEN80920.1"/>
    </source>
</evidence>
<protein>
    <recommendedName>
        <fullName evidence="1">NADH-quinone oxidoreductase subunit J</fullName>
        <ecNumber evidence="1">7.1.1.-</ecNumber>
    </recommendedName>
</protein>
<reference evidence="3 4" key="1">
    <citation type="submission" date="2019-07" db="EMBL/GenBank/DDBJ databases">
        <title>Whole genome shotgun sequence of Actinotalea fermentans NBRC 105374.</title>
        <authorList>
            <person name="Hosoyama A."/>
            <person name="Uohara A."/>
            <person name="Ohji S."/>
            <person name="Ichikawa N."/>
        </authorList>
    </citation>
    <scope>NUCLEOTIDE SEQUENCE [LARGE SCALE GENOMIC DNA]</scope>
    <source>
        <strain evidence="3 4">NBRC 105374</strain>
    </source>
</reference>
<keyword evidence="1" id="KW-1003">Cell membrane</keyword>
<comment type="catalytic activity">
    <reaction evidence="1">
        <text>a quinone + NADH + 5 H(+)(in) = a quinol + NAD(+) + 4 H(+)(out)</text>
        <dbReference type="Rhea" id="RHEA:57888"/>
        <dbReference type="ChEBI" id="CHEBI:15378"/>
        <dbReference type="ChEBI" id="CHEBI:24646"/>
        <dbReference type="ChEBI" id="CHEBI:57540"/>
        <dbReference type="ChEBI" id="CHEBI:57945"/>
        <dbReference type="ChEBI" id="CHEBI:132124"/>
    </reaction>
</comment>
<dbReference type="PANTHER" id="PTHR33269">
    <property type="entry name" value="NADH-UBIQUINONE OXIDOREDUCTASE CHAIN 6"/>
    <property type="match status" value="1"/>
</dbReference>
<keyword evidence="1" id="KW-0812">Transmembrane</keyword>
<dbReference type="GO" id="GO:0048038">
    <property type="term" value="F:quinone binding"/>
    <property type="evidence" value="ECO:0007669"/>
    <property type="project" value="UniProtKB-UniRule"/>
</dbReference>
<keyword evidence="3" id="KW-0830">Ubiquinone</keyword>
<comment type="similarity">
    <text evidence="1">Belongs to the complex I subunit 6 family.</text>
</comment>
<dbReference type="EMBL" id="BJYK01000009">
    <property type="protein sequence ID" value="GEN80920.1"/>
    <property type="molecule type" value="Genomic_DNA"/>
</dbReference>
<feature type="region of interest" description="Disordered" evidence="2">
    <location>
        <begin position="256"/>
        <end position="282"/>
    </location>
</feature>
<keyword evidence="1" id="KW-0472">Membrane</keyword>
<comment type="function">
    <text evidence="1">NDH-1 shuttles electrons from NADH, via FMN and iron-sulfur (Fe-S) centers, to quinones in the respiratory chain. Couples the redox reaction to proton translocation (for every two electrons transferred, four hydrogen ions are translocated across the cytoplasmic membrane), and thus conserves the redox energy in a proton gradient.</text>
</comment>
<keyword evidence="1" id="KW-1133">Transmembrane helix</keyword>
<feature type="transmembrane region" description="Helical" evidence="1">
    <location>
        <begin position="50"/>
        <end position="68"/>
    </location>
</feature>
<dbReference type="NCBIfam" id="NF005165">
    <property type="entry name" value="PRK06638.1-5"/>
    <property type="match status" value="1"/>
</dbReference>
<keyword evidence="1" id="KW-0874">Quinone</keyword>
<dbReference type="GO" id="GO:0005886">
    <property type="term" value="C:plasma membrane"/>
    <property type="evidence" value="ECO:0007669"/>
    <property type="project" value="UniProtKB-SubCell"/>
</dbReference>
<sequence>MTTMLHAGSVLAGIAEAGRTTTGEEVLFWILAPVMVLAALGLIFARRTVYAALSVILVMVSLAVLYVAQEAPFLGIVQVIVYTGAVMMLFLFVLMLVGVDVADTFADTLGAHRWVAALFGIGLGAVLISVVLRAADIAPQGLTAANEGGNPSGVARIIFGDYVITLQVVGILLITAAVGAIVLTHKERLVAKVGQRERADARIAAGEVLTPLPAPGVYARSNAMDVPALGPDGRPLEHSVSRVLRIRGQQRSVAEVHAHLDPGTGTGSTPPERTITGEEQVR</sequence>
<accession>A0A511Z0D9</accession>
<evidence type="ECO:0000256" key="1">
    <source>
        <dbReference type="RuleBase" id="RU004429"/>
    </source>
</evidence>
<name>A0A511Z0D9_9CELL</name>
<proteinExistence type="inferred from homology"/>
<evidence type="ECO:0000256" key="2">
    <source>
        <dbReference type="SAM" id="MobiDB-lite"/>
    </source>
</evidence>
<feature type="transmembrane region" description="Helical" evidence="1">
    <location>
        <begin position="155"/>
        <end position="183"/>
    </location>
</feature>
<dbReference type="PANTHER" id="PTHR33269:SF19">
    <property type="entry name" value="NADH-QUINONE OXIDOREDUCTASE SUBUNIT J"/>
    <property type="match status" value="1"/>
</dbReference>
<dbReference type="GO" id="GO:0008137">
    <property type="term" value="F:NADH dehydrogenase (ubiquinone) activity"/>
    <property type="evidence" value="ECO:0007669"/>
    <property type="project" value="UniProtKB-UniRule"/>
</dbReference>
<dbReference type="Pfam" id="PF00499">
    <property type="entry name" value="Oxidored_q3"/>
    <property type="match status" value="1"/>
</dbReference>
<dbReference type="Proteomes" id="UP000321484">
    <property type="component" value="Unassembled WGS sequence"/>
</dbReference>
<keyword evidence="1" id="KW-0520">NAD</keyword>
<dbReference type="EC" id="7.1.1.-" evidence="1"/>
<evidence type="ECO:0000313" key="4">
    <source>
        <dbReference type="Proteomes" id="UP000321484"/>
    </source>
</evidence>
<keyword evidence="4" id="KW-1185">Reference proteome</keyword>
<comment type="subcellular location">
    <subcellularLocation>
        <location evidence="1">Cell membrane</location>
        <topology evidence="1">Multi-pass membrane protein</topology>
    </subcellularLocation>
</comment>
<organism evidence="3 4">
    <name type="scientific">Actinotalea fermentans</name>
    <dbReference type="NCBI Taxonomy" id="43671"/>
    <lineage>
        <taxon>Bacteria</taxon>
        <taxon>Bacillati</taxon>
        <taxon>Actinomycetota</taxon>
        <taxon>Actinomycetes</taxon>
        <taxon>Micrococcales</taxon>
        <taxon>Cellulomonadaceae</taxon>
        <taxon>Actinotalea</taxon>
    </lineage>
</organism>
<feature type="transmembrane region" description="Helical" evidence="1">
    <location>
        <begin position="27"/>
        <end position="45"/>
    </location>
</feature>
<feature type="transmembrane region" description="Helical" evidence="1">
    <location>
        <begin position="114"/>
        <end position="135"/>
    </location>
</feature>
<gene>
    <name evidence="3" type="ORF">AFE02nite_26540</name>
</gene>
<dbReference type="RefSeq" id="WP_407643101.1">
    <property type="nucleotide sequence ID" value="NZ_BJYK01000009.1"/>
</dbReference>
<dbReference type="Gene3D" id="1.20.120.1200">
    <property type="entry name" value="NADH-ubiquinone/plastoquinone oxidoreductase chain 6, subunit NuoJ"/>
    <property type="match status" value="1"/>
</dbReference>
<dbReference type="InterPro" id="IPR001457">
    <property type="entry name" value="NADH_UbQ/plastoQ_OxRdtase_su6"/>
</dbReference>
<feature type="transmembrane region" description="Helical" evidence="1">
    <location>
        <begin position="80"/>
        <end position="102"/>
    </location>
</feature>
<dbReference type="AlphaFoldDB" id="A0A511Z0D9"/>